<reference evidence="1" key="1">
    <citation type="submission" date="2014-12" db="EMBL/GenBank/DDBJ databases">
        <title>Genome Sequence of Valsa Canker Pathogens Uncovers a Specific Adaption of Colonization on Woody Bark.</title>
        <authorList>
            <person name="Yin Z."/>
            <person name="Liu H."/>
            <person name="Gao X."/>
            <person name="Li Z."/>
            <person name="Song N."/>
            <person name="Ke X."/>
            <person name="Dai Q."/>
            <person name="Wu Y."/>
            <person name="Sun Y."/>
            <person name="Xu J.-R."/>
            <person name="Kang Z.K."/>
            <person name="Wang L."/>
            <person name="Huang L."/>
        </authorList>
    </citation>
    <scope>NUCLEOTIDE SEQUENCE [LARGE SCALE GENOMIC DNA]</scope>
    <source>
        <strain evidence="1">03-8</strain>
    </source>
</reference>
<organism evidence="1 2">
    <name type="scientific">Cytospora mali</name>
    <name type="common">Apple Valsa canker fungus</name>
    <name type="synonym">Valsa mali</name>
    <dbReference type="NCBI Taxonomy" id="578113"/>
    <lineage>
        <taxon>Eukaryota</taxon>
        <taxon>Fungi</taxon>
        <taxon>Dikarya</taxon>
        <taxon>Ascomycota</taxon>
        <taxon>Pezizomycotina</taxon>
        <taxon>Sordariomycetes</taxon>
        <taxon>Sordariomycetidae</taxon>
        <taxon>Diaporthales</taxon>
        <taxon>Cytosporaceae</taxon>
        <taxon>Cytospora</taxon>
    </lineage>
</organism>
<dbReference type="EMBL" id="CM003110">
    <property type="protein sequence ID" value="KUI74487.1"/>
    <property type="molecule type" value="Genomic_DNA"/>
</dbReference>
<name>A0A194WDR2_CYTMA</name>
<accession>A0A194WDR2</accession>
<protein>
    <submittedName>
        <fullName evidence="1">Uncharacterized protein</fullName>
    </submittedName>
</protein>
<evidence type="ECO:0000313" key="2">
    <source>
        <dbReference type="Proteomes" id="UP000078559"/>
    </source>
</evidence>
<proteinExistence type="predicted"/>
<sequence>MYNVFQVELVALGRLLGQLVGLLLEQLQRISLVDALALGGGHGVADPLPELASGDLCGGGILPLIYSLRSVT</sequence>
<gene>
    <name evidence="1" type="ORF">VM1G_11981</name>
</gene>
<dbReference type="AlphaFoldDB" id="A0A194WDR2"/>
<keyword evidence="2" id="KW-1185">Reference proteome</keyword>
<evidence type="ECO:0000313" key="1">
    <source>
        <dbReference type="EMBL" id="KUI74487.1"/>
    </source>
</evidence>
<dbReference type="Proteomes" id="UP000078559">
    <property type="component" value="Chromosome 13"/>
</dbReference>